<sequence>MIKVIGVRFRGGGKVYYFDPNGVDFKREDQVIVETVRGVEIGTVLLVDKEISDDEVPGPIKKIIRKATEDDVKKAEKNIEKEKEAMKICEEKIAKRELEMKLVGAEYTFDNNKLIFYFTADGRIDFRELVKDLAAVFHTRIELRQIGVRDETKLMGGIGICGRELCCKSWLGDFVPVSIKMAKEQNLSLNPTKISGLCGRLMCCLKNEQETYEYLNSRLPGINDTVITPEGIKGTVQSVNVLRQTVRVLFEDGDLKEVKDYPTTDLKFKPRKRKVQVSKEEAKELADLEDRD</sequence>
<dbReference type="Proteomes" id="UP000766246">
    <property type="component" value="Unassembled WGS sequence"/>
</dbReference>
<dbReference type="PROSITE" id="PS51411">
    <property type="entry name" value="PSP1_C"/>
    <property type="match status" value="1"/>
</dbReference>
<evidence type="ECO:0000313" key="3">
    <source>
        <dbReference type="EMBL" id="MBE5920652.1"/>
    </source>
</evidence>
<dbReference type="NCBIfam" id="NF041131">
    <property type="entry name" value="RicT_YaaT_fam"/>
    <property type="match status" value="1"/>
</dbReference>
<dbReference type="EMBL" id="SVER01000042">
    <property type="protein sequence ID" value="MBE5920652.1"/>
    <property type="molecule type" value="Genomic_DNA"/>
</dbReference>
<protein>
    <submittedName>
        <fullName evidence="3">Stage 0 sporulation protein</fullName>
    </submittedName>
</protein>
<accession>A0A927UF15</accession>
<evidence type="ECO:0000313" key="4">
    <source>
        <dbReference type="Proteomes" id="UP000766246"/>
    </source>
</evidence>
<dbReference type="AlphaFoldDB" id="A0A927UF15"/>
<dbReference type="GO" id="GO:0005737">
    <property type="term" value="C:cytoplasm"/>
    <property type="evidence" value="ECO:0007669"/>
    <property type="project" value="TreeGrafter"/>
</dbReference>
<dbReference type="InterPro" id="IPR047767">
    <property type="entry name" value="PSP1-like"/>
</dbReference>
<comment type="caution">
    <text evidence="3">The sequence shown here is derived from an EMBL/GenBank/DDBJ whole genome shotgun (WGS) entry which is preliminary data.</text>
</comment>
<evidence type="ECO:0000256" key="1">
    <source>
        <dbReference type="SAM" id="Coils"/>
    </source>
</evidence>
<proteinExistence type="predicted"/>
<feature type="coiled-coil region" evidence="1">
    <location>
        <begin position="65"/>
        <end position="99"/>
    </location>
</feature>
<dbReference type="PANTHER" id="PTHR43830">
    <property type="entry name" value="PROTEIN PSP1"/>
    <property type="match status" value="1"/>
</dbReference>
<name>A0A927UF15_9FIRM</name>
<dbReference type="InterPro" id="IPR007557">
    <property type="entry name" value="PSP1_C"/>
</dbReference>
<keyword evidence="1" id="KW-0175">Coiled coil</keyword>
<gene>
    <name evidence="3" type="ORF">E7272_12545</name>
</gene>
<feature type="domain" description="PSP1 C-terminal" evidence="2">
    <location>
        <begin position="61"/>
        <end position="146"/>
    </location>
</feature>
<evidence type="ECO:0000259" key="2">
    <source>
        <dbReference type="PROSITE" id="PS51411"/>
    </source>
</evidence>
<organism evidence="3 4">
    <name type="scientific">Pseudobutyrivibrio ruminis</name>
    <dbReference type="NCBI Taxonomy" id="46206"/>
    <lineage>
        <taxon>Bacteria</taxon>
        <taxon>Bacillati</taxon>
        <taxon>Bacillota</taxon>
        <taxon>Clostridia</taxon>
        <taxon>Lachnospirales</taxon>
        <taxon>Lachnospiraceae</taxon>
        <taxon>Pseudobutyrivibrio</taxon>
    </lineage>
</organism>
<reference evidence="3" key="1">
    <citation type="submission" date="2019-04" db="EMBL/GenBank/DDBJ databases">
        <title>Evolution of Biomass-Degrading Anaerobic Consortia Revealed by Metagenomics.</title>
        <authorList>
            <person name="Peng X."/>
        </authorList>
    </citation>
    <scope>NUCLEOTIDE SEQUENCE</scope>
    <source>
        <strain evidence="3">SIG311</strain>
    </source>
</reference>
<dbReference type="Pfam" id="PF04468">
    <property type="entry name" value="PSP1"/>
    <property type="match status" value="1"/>
</dbReference>
<dbReference type="PANTHER" id="PTHR43830:SF3">
    <property type="entry name" value="PROTEIN PSP1"/>
    <property type="match status" value="1"/>
</dbReference>